<evidence type="ECO:0000259" key="6">
    <source>
        <dbReference type="Pfam" id="PF05154"/>
    </source>
</evidence>
<dbReference type="Pfam" id="PF05154">
    <property type="entry name" value="TM2"/>
    <property type="match status" value="1"/>
</dbReference>
<evidence type="ECO:0000313" key="7">
    <source>
        <dbReference type="EMBL" id="OLF48324.1"/>
    </source>
</evidence>
<feature type="transmembrane region" description="Helical" evidence="5">
    <location>
        <begin position="48"/>
        <end position="72"/>
    </location>
</feature>
<keyword evidence="8" id="KW-1185">Reference proteome</keyword>
<comment type="caution">
    <text evidence="7">The sequence shown here is derived from an EMBL/GenBank/DDBJ whole genome shotgun (WGS) entry which is preliminary data.</text>
</comment>
<organism evidence="7 8">
    <name type="scientific">Streptococcus cuniculi</name>
    <dbReference type="NCBI Taxonomy" id="1432788"/>
    <lineage>
        <taxon>Bacteria</taxon>
        <taxon>Bacillati</taxon>
        <taxon>Bacillota</taxon>
        <taxon>Bacilli</taxon>
        <taxon>Lactobacillales</taxon>
        <taxon>Streptococcaceae</taxon>
        <taxon>Streptococcus</taxon>
    </lineage>
</organism>
<name>A0A1Q8E956_9STRE</name>
<dbReference type="GO" id="GO:0016020">
    <property type="term" value="C:membrane"/>
    <property type="evidence" value="ECO:0007669"/>
    <property type="project" value="UniProtKB-SubCell"/>
</dbReference>
<keyword evidence="3 5" id="KW-1133">Transmembrane helix</keyword>
<protein>
    <recommendedName>
        <fullName evidence="6">TM2 domain-containing protein</fullName>
    </recommendedName>
</protein>
<gene>
    <name evidence="7" type="ORF">BU202_04400</name>
</gene>
<sequence length="84" mass="9362">MCCRFVGYQKSKKTTTPVPVNKVYYFLLALFAGGLGAHKFYSQRTALGLAYLFLCWTGIPSILAIIEGLMVLSKPSRHGDILYL</sequence>
<dbReference type="Proteomes" id="UP000186890">
    <property type="component" value="Unassembled WGS sequence"/>
</dbReference>
<evidence type="ECO:0000256" key="3">
    <source>
        <dbReference type="ARBA" id="ARBA00022989"/>
    </source>
</evidence>
<evidence type="ECO:0000256" key="2">
    <source>
        <dbReference type="ARBA" id="ARBA00022692"/>
    </source>
</evidence>
<dbReference type="EMBL" id="MSJM01000003">
    <property type="protein sequence ID" value="OLF48324.1"/>
    <property type="molecule type" value="Genomic_DNA"/>
</dbReference>
<evidence type="ECO:0000256" key="5">
    <source>
        <dbReference type="SAM" id="Phobius"/>
    </source>
</evidence>
<proteinExistence type="predicted"/>
<evidence type="ECO:0000256" key="4">
    <source>
        <dbReference type="ARBA" id="ARBA00023136"/>
    </source>
</evidence>
<evidence type="ECO:0000313" key="8">
    <source>
        <dbReference type="Proteomes" id="UP000186890"/>
    </source>
</evidence>
<reference evidence="8" key="1">
    <citation type="submission" date="2016-12" db="EMBL/GenBank/DDBJ databases">
        <authorList>
            <person name="Gulvik C.A."/>
        </authorList>
    </citation>
    <scope>NUCLEOTIDE SEQUENCE [LARGE SCALE GENOMIC DNA]</scope>
    <source>
        <strain evidence="8">NED12-00049-6B</strain>
    </source>
</reference>
<dbReference type="AlphaFoldDB" id="A0A1Q8E956"/>
<keyword evidence="2 5" id="KW-0812">Transmembrane</keyword>
<keyword evidence="4 5" id="KW-0472">Membrane</keyword>
<evidence type="ECO:0000256" key="1">
    <source>
        <dbReference type="ARBA" id="ARBA00004141"/>
    </source>
</evidence>
<feature type="transmembrane region" description="Helical" evidence="5">
    <location>
        <begin position="23"/>
        <end position="41"/>
    </location>
</feature>
<dbReference type="InterPro" id="IPR007829">
    <property type="entry name" value="TM2"/>
</dbReference>
<comment type="subcellular location">
    <subcellularLocation>
        <location evidence="1">Membrane</location>
        <topology evidence="1">Multi-pass membrane protein</topology>
    </subcellularLocation>
</comment>
<accession>A0A1Q8E956</accession>
<feature type="domain" description="TM2" evidence="6">
    <location>
        <begin position="20"/>
        <end position="68"/>
    </location>
</feature>